<dbReference type="PATRIC" id="fig|217031.4.peg.5485"/>
<dbReference type="AlphaFoldDB" id="A0A0Q9Y3Z9"/>
<dbReference type="Proteomes" id="UP000053881">
    <property type="component" value="Unassembled WGS sequence"/>
</dbReference>
<dbReference type="EMBL" id="LGPB01000117">
    <property type="protein sequence ID" value="KRG11668.1"/>
    <property type="molecule type" value="Genomic_DNA"/>
</dbReference>
<evidence type="ECO:0000313" key="1">
    <source>
        <dbReference type="EMBL" id="KRG11668.1"/>
    </source>
</evidence>
<proteinExistence type="predicted"/>
<comment type="caution">
    <text evidence="1">The sequence shown here is derived from an EMBL/GenBank/DDBJ whole genome shotgun (WGS) entry which is preliminary data.</text>
</comment>
<protein>
    <submittedName>
        <fullName evidence="1">Uncharacterized protein</fullName>
    </submittedName>
</protein>
<evidence type="ECO:0000313" key="2">
    <source>
        <dbReference type="Proteomes" id="UP000053881"/>
    </source>
</evidence>
<gene>
    <name evidence="1" type="ORF">ACA29_16155</name>
</gene>
<organism evidence="1 2">
    <name type="scientific">Lederbergia galactosidilytica</name>
    <dbReference type="NCBI Taxonomy" id="217031"/>
    <lineage>
        <taxon>Bacteria</taxon>
        <taxon>Bacillati</taxon>
        <taxon>Bacillota</taxon>
        <taxon>Bacilli</taxon>
        <taxon>Bacillales</taxon>
        <taxon>Bacillaceae</taxon>
        <taxon>Lederbergia</taxon>
    </lineage>
</organism>
<accession>A0A0Q9Y3Z9</accession>
<reference evidence="1 2" key="1">
    <citation type="submission" date="2015-06" db="EMBL/GenBank/DDBJ databases">
        <title>Genome sequencing project of Bacillus galactosidilyticus PL133.</title>
        <authorList>
            <person name="Gaiero J."/>
            <person name="Nicol R."/>
            <person name="Habash M."/>
        </authorList>
    </citation>
    <scope>NUCLEOTIDE SEQUENCE [LARGE SCALE GENOMIC DNA]</scope>
    <source>
        <strain evidence="1 2">PL133</strain>
    </source>
</reference>
<name>A0A0Q9Y3Z9_9BACI</name>
<sequence>MSEYNISFFIKIMQPTLVDISGQEDAARLLLNSIASRDDVLVDINARMVTNLVKRNNEIHDAIKMASSKHEVIDETINYYETVIIPKLNPHTKEDTFSEILKILENDSTVSEHKYNELKAFYLNEKTSVFLAHCLLYAINKTNKVLSHIPIADDYPLLKEVNNHCPSCTKSLVKTVKGKSISQYQIIKIFPEGLNKSEEQLFKDAIPPPSNLESNDNKLALCNDCSHSYSFLPDVDEYKLMMDLKSDAIRSTQTSEYISSMDIEQKITEVVDALGKIDNLNNLQQLIFGGGFN</sequence>